<dbReference type="AlphaFoldDB" id="A0AB37IC44"/>
<reference evidence="2 3" key="1">
    <citation type="submission" date="2015-06" db="EMBL/GenBank/DDBJ databases">
        <title>The Genome Sequence of Enterococcus hirae 88EA1.</title>
        <authorList>
            <consortium name="The Broad Institute Genomics Platform"/>
            <consortium name="The Broad Institute Genome Sequencing Center for Infectious Disease"/>
            <person name="Earl A.M."/>
            <person name="Van Tyne D."/>
            <person name="Lebreton F."/>
            <person name="Saavedra J.T."/>
            <person name="Gilmore M.S."/>
            <person name="Manson McGuire A."/>
            <person name="Clock S."/>
            <person name="Crupain M."/>
            <person name="Rangan U."/>
            <person name="Young S."/>
            <person name="Abouelleil A."/>
            <person name="Cao P."/>
            <person name="Chapman S.B."/>
            <person name="Griggs A."/>
            <person name="Priest M."/>
            <person name="Shea T."/>
            <person name="Wortman J."/>
            <person name="Nusbaum C."/>
            <person name="Birren B."/>
        </authorList>
    </citation>
    <scope>NUCLEOTIDE SEQUENCE [LARGE SCALE GENOMIC DNA]</scope>
    <source>
        <strain evidence="2 3">88EA1</strain>
    </source>
</reference>
<dbReference type="EMBL" id="LESJ01000014">
    <property type="protein sequence ID" value="RBT65970.1"/>
    <property type="molecule type" value="Genomic_DNA"/>
</dbReference>
<dbReference type="InterPro" id="IPR010985">
    <property type="entry name" value="Ribbon_hlx_hlx"/>
</dbReference>
<protein>
    <recommendedName>
        <fullName evidence="1">Ribbon-helix-helix protein CopG domain-containing protein</fullName>
    </recommendedName>
</protein>
<dbReference type="RefSeq" id="WP_240187876.1">
    <property type="nucleotide sequence ID" value="NZ_JBHKDN010000004.1"/>
</dbReference>
<organism evidence="2 3">
    <name type="scientific">Enterococcus hirae</name>
    <dbReference type="NCBI Taxonomy" id="1354"/>
    <lineage>
        <taxon>Bacteria</taxon>
        <taxon>Bacillati</taxon>
        <taxon>Bacillota</taxon>
        <taxon>Bacilli</taxon>
        <taxon>Lactobacillales</taxon>
        <taxon>Enterococcaceae</taxon>
        <taxon>Enterococcus</taxon>
    </lineage>
</organism>
<dbReference type="Pfam" id="PF01402">
    <property type="entry name" value="RHH_1"/>
    <property type="match status" value="1"/>
</dbReference>
<accession>A0AB37IC44</accession>
<proteinExistence type="predicted"/>
<dbReference type="Proteomes" id="UP000253498">
    <property type="component" value="Unassembled WGS sequence"/>
</dbReference>
<gene>
    <name evidence="2" type="ORF">EB03_02904</name>
</gene>
<feature type="domain" description="Ribbon-helix-helix protein CopG" evidence="1">
    <location>
        <begin position="19"/>
        <end position="50"/>
    </location>
</feature>
<dbReference type="GO" id="GO:0006355">
    <property type="term" value="P:regulation of DNA-templated transcription"/>
    <property type="evidence" value="ECO:0007669"/>
    <property type="project" value="InterPro"/>
</dbReference>
<name>A0AB37IC44_ENTHR</name>
<evidence type="ECO:0000313" key="3">
    <source>
        <dbReference type="Proteomes" id="UP000253498"/>
    </source>
</evidence>
<sequence length="60" mass="7188">MIAKKERLPDKPKDYMLRVRLDDELMKKLDEIVQADKSSRSHVVRKGIEKLYQEMNKKTL</sequence>
<comment type="caution">
    <text evidence="2">The sequence shown here is derived from an EMBL/GenBank/DDBJ whole genome shotgun (WGS) entry which is preliminary data.</text>
</comment>
<dbReference type="InterPro" id="IPR013321">
    <property type="entry name" value="Arc_rbn_hlx_hlx"/>
</dbReference>
<dbReference type="SUPFAM" id="SSF47598">
    <property type="entry name" value="Ribbon-helix-helix"/>
    <property type="match status" value="1"/>
</dbReference>
<dbReference type="Gene3D" id="1.10.1220.10">
    <property type="entry name" value="Met repressor-like"/>
    <property type="match status" value="1"/>
</dbReference>
<dbReference type="InterPro" id="IPR002145">
    <property type="entry name" value="CopG"/>
</dbReference>
<dbReference type="CDD" id="cd22231">
    <property type="entry name" value="RHH_NikR_HicB-like"/>
    <property type="match status" value="1"/>
</dbReference>
<evidence type="ECO:0000259" key="1">
    <source>
        <dbReference type="Pfam" id="PF01402"/>
    </source>
</evidence>
<evidence type="ECO:0000313" key="2">
    <source>
        <dbReference type="EMBL" id="RBT65970.1"/>
    </source>
</evidence>